<evidence type="ECO:0000313" key="2">
    <source>
        <dbReference type="EMBL" id="GLQ12038.1"/>
    </source>
</evidence>
<sequence length="70" mass="7462">MSEAQAMEIVLETEDYQNFQVRQVPVSSMPYPRLTAGSRVLLTGPGMAGREERPLAGDGPMPAGLVAANT</sequence>
<organism evidence="2 3">
    <name type="scientific">Devosia yakushimensis</name>
    <dbReference type="NCBI Taxonomy" id="470028"/>
    <lineage>
        <taxon>Bacteria</taxon>
        <taxon>Pseudomonadati</taxon>
        <taxon>Pseudomonadota</taxon>
        <taxon>Alphaproteobacteria</taxon>
        <taxon>Hyphomicrobiales</taxon>
        <taxon>Devosiaceae</taxon>
        <taxon>Devosia</taxon>
    </lineage>
</organism>
<reference evidence="2" key="2">
    <citation type="submission" date="2023-01" db="EMBL/GenBank/DDBJ databases">
        <title>Draft genome sequence of Devosia yakushimensis strain NBRC 103855.</title>
        <authorList>
            <person name="Sun Q."/>
            <person name="Mori K."/>
        </authorList>
    </citation>
    <scope>NUCLEOTIDE SEQUENCE</scope>
    <source>
        <strain evidence="2">NBRC 103855</strain>
    </source>
</reference>
<reference evidence="2" key="1">
    <citation type="journal article" date="2014" name="Int. J. Syst. Evol. Microbiol.">
        <title>Complete genome of a new Firmicutes species belonging to the dominant human colonic microbiota ('Ruminococcus bicirculans') reveals two chromosomes and a selective capacity to utilize plant glucans.</title>
        <authorList>
            <consortium name="NISC Comparative Sequencing Program"/>
            <person name="Wegmann U."/>
            <person name="Louis P."/>
            <person name="Goesmann A."/>
            <person name="Henrissat B."/>
            <person name="Duncan S.H."/>
            <person name="Flint H.J."/>
        </authorList>
    </citation>
    <scope>NUCLEOTIDE SEQUENCE</scope>
    <source>
        <strain evidence="2">NBRC 103855</strain>
    </source>
</reference>
<comment type="caution">
    <text evidence="2">The sequence shown here is derived from an EMBL/GenBank/DDBJ whole genome shotgun (WGS) entry which is preliminary data.</text>
</comment>
<dbReference type="RefSeq" id="WP_284393836.1">
    <property type="nucleotide sequence ID" value="NZ_BSNG01000003.1"/>
</dbReference>
<feature type="region of interest" description="Disordered" evidence="1">
    <location>
        <begin position="43"/>
        <end position="70"/>
    </location>
</feature>
<protein>
    <submittedName>
        <fullName evidence="2">Uncharacterized protein</fullName>
    </submittedName>
</protein>
<dbReference type="EMBL" id="BSNG01000003">
    <property type="protein sequence ID" value="GLQ12038.1"/>
    <property type="molecule type" value="Genomic_DNA"/>
</dbReference>
<dbReference type="Proteomes" id="UP001161406">
    <property type="component" value="Unassembled WGS sequence"/>
</dbReference>
<accession>A0ABQ5UJ12</accession>
<name>A0ABQ5UJ12_9HYPH</name>
<evidence type="ECO:0000256" key="1">
    <source>
        <dbReference type="SAM" id="MobiDB-lite"/>
    </source>
</evidence>
<proteinExistence type="predicted"/>
<keyword evidence="3" id="KW-1185">Reference proteome</keyword>
<gene>
    <name evidence="2" type="ORF">GCM10007913_39700</name>
</gene>
<evidence type="ECO:0000313" key="3">
    <source>
        <dbReference type="Proteomes" id="UP001161406"/>
    </source>
</evidence>